<proteinExistence type="predicted"/>
<name>A0AAD3RWG3_NEPGR</name>
<protein>
    <submittedName>
        <fullName evidence="2">Uncharacterized protein</fullName>
    </submittedName>
</protein>
<keyword evidence="3" id="KW-1185">Reference proteome</keyword>
<organism evidence="2 3">
    <name type="scientific">Nepenthes gracilis</name>
    <name type="common">Slender pitcher plant</name>
    <dbReference type="NCBI Taxonomy" id="150966"/>
    <lineage>
        <taxon>Eukaryota</taxon>
        <taxon>Viridiplantae</taxon>
        <taxon>Streptophyta</taxon>
        <taxon>Embryophyta</taxon>
        <taxon>Tracheophyta</taxon>
        <taxon>Spermatophyta</taxon>
        <taxon>Magnoliopsida</taxon>
        <taxon>eudicotyledons</taxon>
        <taxon>Gunneridae</taxon>
        <taxon>Pentapetalae</taxon>
        <taxon>Caryophyllales</taxon>
        <taxon>Nepenthaceae</taxon>
        <taxon>Nepenthes</taxon>
    </lineage>
</organism>
<evidence type="ECO:0000256" key="1">
    <source>
        <dbReference type="SAM" id="MobiDB-lite"/>
    </source>
</evidence>
<accession>A0AAD3RWG3</accession>
<sequence>MKRRGPLDWDSKAEEDDNLPVGDPCLVEGKGAIPCVEPPMETFMRKEFGGEENVGKMMVDKILPKEEGLHSLEGGDEDLLVRDSRD</sequence>
<feature type="compositionally biased region" description="Basic and acidic residues" evidence="1">
    <location>
        <begin position="1"/>
        <end position="12"/>
    </location>
</feature>
<dbReference type="EMBL" id="BSYO01000002">
    <property type="protein sequence ID" value="GMH00137.1"/>
    <property type="molecule type" value="Genomic_DNA"/>
</dbReference>
<feature type="region of interest" description="Disordered" evidence="1">
    <location>
        <begin position="1"/>
        <end position="23"/>
    </location>
</feature>
<evidence type="ECO:0000313" key="3">
    <source>
        <dbReference type="Proteomes" id="UP001279734"/>
    </source>
</evidence>
<gene>
    <name evidence="2" type="ORF">Nepgr_001976</name>
</gene>
<comment type="caution">
    <text evidence="2">The sequence shown here is derived from an EMBL/GenBank/DDBJ whole genome shotgun (WGS) entry which is preliminary data.</text>
</comment>
<dbReference type="AlphaFoldDB" id="A0AAD3RWG3"/>
<evidence type="ECO:0000313" key="2">
    <source>
        <dbReference type="EMBL" id="GMH00137.1"/>
    </source>
</evidence>
<dbReference type="Proteomes" id="UP001279734">
    <property type="component" value="Unassembled WGS sequence"/>
</dbReference>
<reference evidence="2" key="1">
    <citation type="submission" date="2023-05" db="EMBL/GenBank/DDBJ databases">
        <title>Nepenthes gracilis genome sequencing.</title>
        <authorList>
            <person name="Fukushima K."/>
        </authorList>
    </citation>
    <scope>NUCLEOTIDE SEQUENCE</scope>
    <source>
        <strain evidence="2">SING2019-196</strain>
    </source>
</reference>